<keyword evidence="3" id="KW-0813">Transport</keyword>
<feature type="compositionally biased region" description="Polar residues" evidence="9">
    <location>
        <begin position="366"/>
        <end position="375"/>
    </location>
</feature>
<dbReference type="FunFam" id="3.40.50.300:FF:000205">
    <property type="entry name" value="ABC transporter B family member 4"/>
    <property type="match status" value="2"/>
</dbReference>
<dbReference type="GO" id="GO:0016887">
    <property type="term" value="F:ATP hydrolysis activity"/>
    <property type="evidence" value="ECO:0007669"/>
    <property type="project" value="InterPro"/>
</dbReference>
<evidence type="ECO:0000259" key="12">
    <source>
        <dbReference type="PROSITE" id="PS50929"/>
    </source>
</evidence>
<dbReference type="GO" id="GO:0015421">
    <property type="term" value="F:ABC-type oligopeptide transporter activity"/>
    <property type="evidence" value="ECO:0007669"/>
    <property type="project" value="TreeGrafter"/>
</dbReference>
<dbReference type="InterPro" id="IPR003439">
    <property type="entry name" value="ABC_transporter-like_ATP-bd"/>
</dbReference>
<dbReference type="SMART" id="SM00382">
    <property type="entry name" value="AAA"/>
    <property type="match status" value="2"/>
</dbReference>
<dbReference type="GO" id="GO:0005524">
    <property type="term" value="F:ATP binding"/>
    <property type="evidence" value="ECO:0007669"/>
    <property type="project" value="UniProtKB-KW"/>
</dbReference>
<dbReference type="InterPro" id="IPR036640">
    <property type="entry name" value="ABC1_TM_sf"/>
</dbReference>
<comment type="similarity">
    <text evidence="2">Belongs to the ABC transporter superfamily. ABCB family. Multidrug resistance exporter (TC 3.A.1.201) subfamily.</text>
</comment>
<feature type="transmembrane region" description="Helical" evidence="10">
    <location>
        <begin position="984"/>
        <end position="1007"/>
    </location>
</feature>
<feature type="transmembrane region" description="Helical" evidence="10">
    <location>
        <begin position="1266"/>
        <end position="1284"/>
    </location>
</feature>
<reference evidence="13" key="1">
    <citation type="submission" date="2021-01" db="EMBL/GenBank/DDBJ databases">
        <authorList>
            <person name="Corre E."/>
            <person name="Pelletier E."/>
            <person name="Niang G."/>
            <person name="Scheremetjew M."/>
            <person name="Finn R."/>
            <person name="Kale V."/>
            <person name="Holt S."/>
            <person name="Cochrane G."/>
            <person name="Meng A."/>
            <person name="Brown T."/>
            <person name="Cohen L."/>
        </authorList>
    </citation>
    <scope>NUCLEOTIDE SEQUENCE</scope>
    <source>
        <strain evidence="13">B650</strain>
    </source>
</reference>
<evidence type="ECO:0000313" key="13">
    <source>
        <dbReference type="EMBL" id="CAD9596246.1"/>
    </source>
</evidence>
<feature type="region of interest" description="Disordered" evidence="9">
    <location>
        <begin position="925"/>
        <end position="955"/>
    </location>
</feature>
<name>A0A7S2L570_9STRA</name>
<dbReference type="InterPro" id="IPR027417">
    <property type="entry name" value="P-loop_NTPase"/>
</dbReference>
<feature type="domain" description="ABC transporter" evidence="11">
    <location>
        <begin position="398"/>
        <end position="636"/>
    </location>
</feature>
<feature type="domain" description="ABC transmembrane type-1" evidence="12">
    <location>
        <begin position="986"/>
        <end position="1255"/>
    </location>
</feature>
<feature type="transmembrane region" description="Helical" evidence="10">
    <location>
        <begin position="268"/>
        <end position="290"/>
    </location>
</feature>
<evidence type="ECO:0000256" key="1">
    <source>
        <dbReference type="ARBA" id="ARBA00004141"/>
    </source>
</evidence>
<dbReference type="SUPFAM" id="SSF52540">
    <property type="entry name" value="P-loop containing nucleoside triphosphate hydrolases"/>
    <property type="match status" value="2"/>
</dbReference>
<dbReference type="PROSITE" id="PS00211">
    <property type="entry name" value="ABC_TRANSPORTER_1"/>
    <property type="match status" value="2"/>
</dbReference>
<dbReference type="CDD" id="cd18578">
    <property type="entry name" value="ABC_6TM_Pgp_ABCB1_D2_like"/>
    <property type="match status" value="1"/>
</dbReference>
<evidence type="ECO:0000256" key="2">
    <source>
        <dbReference type="ARBA" id="ARBA00007577"/>
    </source>
</evidence>
<evidence type="ECO:0000256" key="7">
    <source>
        <dbReference type="ARBA" id="ARBA00022989"/>
    </source>
</evidence>
<evidence type="ECO:0000256" key="5">
    <source>
        <dbReference type="ARBA" id="ARBA00022741"/>
    </source>
</evidence>
<sequence>MAERDGKKRDDDTPPKIQAASIRDTLSFGSGPKKNVCIAVGSFFAMASGAALPAEAAVFAKIFENLSAATSGDDFLEKITELAYAFMAIGAVMLVGMTIQTALFEIAATEMTNSMKTQWFEALLRQDMAYFDIEDVSGTASIISSSAAAYRKGTGRKLAEGVQFLTTVVGGFAYAFYASWRTSLIMFAVSPIMVIPLILLTRLNETRTTRANDAYAKAGSVAYSTVSSIRTVLSLNACEVCIDKFKSATLEAYVTSTKLAGYEGFVNGFMMGAFILSYVALTLYGAYLLYDDVRSSGCDPSATDPTNSPCDPSASDVFGAMFGVTFSASVLPQVGNAIAAFSKARVACAPALRAINRRLGSDASPAKSNDSSTSPDLPKYEIDSSSPEGLKPDITGTIEFKNVKFHYPSRPESNVFDDFNLSFEAGKTVAIVGPSGSGKSTVTALLERFYDVTSGLITIDGINIKDINVKHLRSQIGFVQQEPVLFATTIANNIAFGCPGATQEEIEEAAKQANAHDFIMSFPNGYNTQVGDKGTQISGGQKQRIAIARVLVRNPKILILDEATSALDSESELLVQQALDKQMFEMNRTTIVIAHRLSTIRDADMIAVVEGGCIVETGNHVTLLEANGAYKRLVDAQTQSKSNPETPVDSASNSRSTSMLNLNEAGEGEEVEFAPLLAFRDVSFAYPTRPENIILNEFNLSIRQGETLAIVGPSGGGKSTVLSLIERFYDPLSGSVELDGVDLKELNVKWLRFQMGFVQQEPVLFNTTIGGNISFSKPGTSIDDIQAAAKQANAHDFIVEFPDGYNTYVGEKGSQLSGGQKQRVAIARAVLNKPKILLLDEATSALDSESEQVVQNALDELMAMDEQTVIVIAHRLSTIRNADRIAVIDGGKVKEIGNHEQLIAKPHSQYRRLVEMQSLGIAKKETSIAKKDEEDEMKDKNDDVEEGSSAVKDDETAKKKKVIDEALKAKKKRAKSLSKPDLKYLLIGGVGAGLSGLLFPGWGVIFANMVDMLFRIVPGCTKTQEECDAIYDAEAEDIEQESYDVTYQWFIIIALTLVGNILLFYGFGMATERMTKRVRDQSFESLVRQEVSFFDSNDVGGITTQLQEDTSVLHAFSGDPVRTLMSTITSVFLGLVVSFFFMWPFALLVMGILPVMAWQAEMEMKMYLGEDQGEDTEHGAAKSGAVGVETLLNMRTVAALSMESKQQKEYVEALHVEAPESIKAPVRHGFMGGLGGFVQNWGIALMFWWGGYLLVEYPSSYDFRDFNISMFALLFGLSGVGIAAQGAADRDKAEIAVERIFDLIDRKSSIDPMINDGKRGS</sequence>
<dbReference type="PANTHER" id="PTHR43394">
    <property type="entry name" value="ATP-DEPENDENT PERMEASE MDL1, MITOCHONDRIAL"/>
    <property type="match status" value="1"/>
</dbReference>
<evidence type="ECO:0008006" key="14">
    <source>
        <dbReference type="Google" id="ProtNLM"/>
    </source>
</evidence>
<keyword evidence="7 10" id="KW-1133">Transmembrane helix</keyword>
<dbReference type="Pfam" id="PF00005">
    <property type="entry name" value="ABC_tran"/>
    <property type="match status" value="2"/>
</dbReference>
<feature type="compositionally biased region" description="Basic and acidic residues" evidence="9">
    <location>
        <begin position="925"/>
        <end position="941"/>
    </location>
</feature>
<dbReference type="InterPro" id="IPR017871">
    <property type="entry name" value="ABC_transporter-like_CS"/>
</dbReference>
<feature type="transmembrane region" description="Helical" evidence="10">
    <location>
        <begin position="158"/>
        <end position="177"/>
    </location>
</feature>
<dbReference type="InterPro" id="IPR011527">
    <property type="entry name" value="ABC1_TM_dom"/>
</dbReference>
<evidence type="ECO:0000256" key="8">
    <source>
        <dbReference type="ARBA" id="ARBA00023136"/>
    </source>
</evidence>
<dbReference type="GO" id="GO:0090374">
    <property type="term" value="P:oligopeptide export from mitochondrion"/>
    <property type="evidence" value="ECO:0007669"/>
    <property type="project" value="TreeGrafter"/>
</dbReference>
<feature type="transmembrane region" description="Helical" evidence="10">
    <location>
        <begin position="1230"/>
        <end position="1254"/>
    </location>
</feature>
<dbReference type="SUPFAM" id="SSF90123">
    <property type="entry name" value="ABC transporter transmembrane region"/>
    <property type="match status" value="2"/>
</dbReference>
<evidence type="ECO:0000259" key="11">
    <source>
        <dbReference type="PROSITE" id="PS50893"/>
    </source>
</evidence>
<comment type="subcellular location">
    <subcellularLocation>
        <location evidence="1">Membrane</location>
        <topology evidence="1">Multi-pass membrane protein</topology>
    </subcellularLocation>
</comment>
<evidence type="ECO:0000256" key="10">
    <source>
        <dbReference type="SAM" id="Phobius"/>
    </source>
</evidence>
<dbReference type="GO" id="GO:0005743">
    <property type="term" value="C:mitochondrial inner membrane"/>
    <property type="evidence" value="ECO:0007669"/>
    <property type="project" value="TreeGrafter"/>
</dbReference>
<feature type="region of interest" description="Disordered" evidence="9">
    <location>
        <begin position="636"/>
        <end position="657"/>
    </location>
</feature>
<dbReference type="CDD" id="cd18577">
    <property type="entry name" value="ABC_6TM_Pgp_ABCB1_D1_like"/>
    <property type="match status" value="1"/>
</dbReference>
<feature type="transmembrane region" description="Helical" evidence="10">
    <location>
        <begin position="36"/>
        <end position="63"/>
    </location>
</feature>
<dbReference type="InterPro" id="IPR039421">
    <property type="entry name" value="Type_1_exporter"/>
</dbReference>
<evidence type="ECO:0000256" key="3">
    <source>
        <dbReference type="ARBA" id="ARBA00022448"/>
    </source>
</evidence>
<proteinExistence type="inferred from homology"/>
<feature type="region of interest" description="Disordered" evidence="9">
    <location>
        <begin position="361"/>
        <end position="393"/>
    </location>
</feature>
<dbReference type="Gene3D" id="1.20.1560.10">
    <property type="entry name" value="ABC transporter type 1, transmembrane domain"/>
    <property type="match status" value="2"/>
</dbReference>
<feature type="transmembrane region" description="Helical" evidence="10">
    <location>
        <begin position="1131"/>
        <end position="1158"/>
    </location>
</feature>
<protein>
    <recommendedName>
        <fullName evidence="14">Bile salt export pump</fullName>
    </recommendedName>
</protein>
<evidence type="ECO:0000256" key="9">
    <source>
        <dbReference type="SAM" id="MobiDB-lite"/>
    </source>
</evidence>
<dbReference type="PROSITE" id="PS50929">
    <property type="entry name" value="ABC_TM1F"/>
    <property type="match status" value="2"/>
</dbReference>
<dbReference type="Pfam" id="PF00664">
    <property type="entry name" value="ABC_membrane"/>
    <property type="match status" value="2"/>
</dbReference>
<dbReference type="Gene3D" id="3.40.50.300">
    <property type="entry name" value="P-loop containing nucleotide triphosphate hydrolases"/>
    <property type="match status" value="2"/>
</dbReference>
<feature type="domain" description="ABC transmembrane type-1" evidence="12">
    <location>
        <begin position="39"/>
        <end position="343"/>
    </location>
</feature>
<feature type="transmembrane region" description="Helical" evidence="10">
    <location>
        <begin position="83"/>
        <end position="108"/>
    </location>
</feature>
<feature type="domain" description="ABC transporter" evidence="11">
    <location>
        <begin position="677"/>
        <end position="915"/>
    </location>
</feature>
<keyword evidence="5" id="KW-0547">Nucleotide-binding</keyword>
<dbReference type="PROSITE" id="PS50893">
    <property type="entry name" value="ABC_TRANSPORTER_2"/>
    <property type="match status" value="2"/>
</dbReference>
<gene>
    <name evidence="13" type="ORF">LDAN0321_LOCUS15114</name>
</gene>
<feature type="transmembrane region" description="Helical" evidence="10">
    <location>
        <begin position="183"/>
        <end position="200"/>
    </location>
</feature>
<organism evidence="13">
    <name type="scientific">Leptocylindrus danicus</name>
    <dbReference type="NCBI Taxonomy" id="163516"/>
    <lineage>
        <taxon>Eukaryota</taxon>
        <taxon>Sar</taxon>
        <taxon>Stramenopiles</taxon>
        <taxon>Ochrophyta</taxon>
        <taxon>Bacillariophyta</taxon>
        <taxon>Coscinodiscophyceae</taxon>
        <taxon>Chaetocerotophycidae</taxon>
        <taxon>Leptocylindrales</taxon>
        <taxon>Leptocylindraceae</taxon>
        <taxon>Leptocylindrus</taxon>
    </lineage>
</organism>
<keyword evidence="4 10" id="KW-0812">Transmembrane</keyword>
<dbReference type="EMBL" id="HBGY01024294">
    <property type="protein sequence ID" value="CAD9596246.1"/>
    <property type="molecule type" value="Transcribed_RNA"/>
</dbReference>
<dbReference type="PANTHER" id="PTHR43394:SF27">
    <property type="entry name" value="ATP-DEPENDENT TRANSLOCASE ABCB1-LIKE"/>
    <property type="match status" value="1"/>
</dbReference>
<evidence type="ECO:0000256" key="6">
    <source>
        <dbReference type="ARBA" id="ARBA00022840"/>
    </source>
</evidence>
<evidence type="ECO:0000256" key="4">
    <source>
        <dbReference type="ARBA" id="ARBA00022692"/>
    </source>
</evidence>
<keyword evidence="8 10" id="KW-0472">Membrane</keyword>
<keyword evidence="6" id="KW-0067">ATP-binding</keyword>
<accession>A0A7S2L570</accession>
<feature type="transmembrane region" description="Helical" evidence="10">
    <location>
        <begin position="1049"/>
        <end position="1067"/>
    </location>
</feature>
<dbReference type="InterPro" id="IPR003593">
    <property type="entry name" value="AAA+_ATPase"/>
</dbReference>
<dbReference type="CDD" id="cd03249">
    <property type="entry name" value="ABC_MTABC3_MDL1_MDL2"/>
    <property type="match status" value="2"/>
</dbReference>